<evidence type="ECO:0000256" key="7">
    <source>
        <dbReference type="SAM" id="Phobius"/>
    </source>
</evidence>
<dbReference type="SUPFAM" id="SSF46689">
    <property type="entry name" value="Homeodomain-like"/>
    <property type="match status" value="1"/>
</dbReference>
<keyword evidence="7" id="KW-1133">Transmembrane helix</keyword>
<evidence type="ECO:0000313" key="10">
    <source>
        <dbReference type="Proteomes" id="UP000189733"/>
    </source>
</evidence>
<keyword evidence="5" id="KW-0804">Transcription</keyword>
<evidence type="ECO:0000256" key="2">
    <source>
        <dbReference type="ARBA" id="ARBA00022840"/>
    </source>
</evidence>
<feature type="domain" description="Sigma-54 factor interaction" evidence="8">
    <location>
        <begin position="125"/>
        <end position="349"/>
    </location>
</feature>
<dbReference type="SMART" id="SM00382">
    <property type="entry name" value="AAA"/>
    <property type="match status" value="1"/>
</dbReference>
<dbReference type="InterPro" id="IPR027417">
    <property type="entry name" value="P-loop_NTPase"/>
</dbReference>
<dbReference type="Gene3D" id="1.10.8.60">
    <property type="match status" value="1"/>
</dbReference>
<keyword evidence="10" id="KW-1185">Reference proteome</keyword>
<dbReference type="SUPFAM" id="SSF52540">
    <property type="entry name" value="P-loop containing nucleoside triphosphate hydrolases"/>
    <property type="match status" value="1"/>
</dbReference>
<evidence type="ECO:0000256" key="3">
    <source>
        <dbReference type="ARBA" id="ARBA00023015"/>
    </source>
</evidence>
<dbReference type="AlphaFoldDB" id="A0A1T4VHE3"/>
<dbReference type="InterPro" id="IPR025662">
    <property type="entry name" value="Sigma_54_int_dom_ATP-bd_1"/>
</dbReference>
<dbReference type="Proteomes" id="UP000189733">
    <property type="component" value="Unassembled WGS sequence"/>
</dbReference>
<dbReference type="PROSITE" id="PS00675">
    <property type="entry name" value="SIGMA54_INTERACT_1"/>
    <property type="match status" value="1"/>
</dbReference>
<dbReference type="InterPro" id="IPR002197">
    <property type="entry name" value="HTH_Fis"/>
</dbReference>
<dbReference type="STRING" id="1121442.SAMN02745702_00320"/>
<dbReference type="Gene3D" id="1.10.10.60">
    <property type="entry name" value="Homeodomain-like"/>
    <property type="match status" value="1"/>
</dbReference>
<dbReference type="InterPro" id="IPR058031">
    <property type="entry name" value="AAA_lid_NorR"/>
</dbReference>
<reference evidence="9 10" key="1">
    <citation type="submission" date="2017-02" db="EMBL/GenBank/DDBJ databases">
        <authorList>
            <person name="Peterson S.W."/>
        </authorList>
    </citation>
    <scope>NUCLEOTIDE SEQUENCE [LARGE SCALE GENOMIC DNA]</scope>
    <source>
        <strain evidence="9 10">DSM 18034</strain>
    </source>
</reference>
<dbReference type="PRINTS" id="PR01590">
    <property type="entry name" value="HTHFIS"/>
</dbReference>
<dbReference type="OrthoDB" id="9763792at2"/>
<dbReference type="InterPro" id="IPR002078">
    <property type="entry name" value="Sigma_54_int"/>
</dbReference>
<name>A0A1T4VHE3_9BACT</name>
<dbReference type="RefSeq" id="WP_078683639.1">
    <property type="nucleotide sequence ID" value="NZ_FUYA01000001.1"/>
</dbReference>
<keyword evidence="3" id="KW-0805">Transcription regulation</keyword>
<feature type="transmembrane region" description="Helical" evidence="7">
    <location>
        <begin position="43"/>
        <end position="67"/>
    </location>
</feature>
<evidence type="ECO:0000259" key="8">
    <source>
        <dbReference type="PROSITE" id="PS50045"/>
    </source>
</evidence>
<protein>
    <submittedName>
        <fullName evidence="9">Regulatory protein, Fis family</fullName>
    </submittedName>
</protein>
<keyword evidence="1" id="KW-0547">Nucleotide-binding</keyword>
<dbReference type="CDD" id="cd00009">
    <property type="entry name" value="AAA"/>
    <property type="match status" value="1"/>
</dbReference>
<accession>A0A1T4VHE3</accession>
<feature type="compositionally biased region" description="Basic and acidic residues" evidence="6">
    <location>
        <begin position="353"/>
        <end position="364"/>
    </location>
</feature>
<dbReference type="GO" id="GO:0006355">
    <property type="term" value="P:regulation of DNA-templated transcription"/>
    <property type="evidence" value="ECO:0007669"/>
    <property type="project" value="InterPro"/>
</dbReference>
<sequence length="445" mass="49692">MTHVKMSARVLVPFIVSGLSIFAVLVYAHVLPLLFDLPHDPELRLFLLCLLVGSITFLASLFSLRWITGPLFRFFRKAEDLGVLSAKQSAEETHNKTDPEIWESMLLQVTDILSTLDASTMFPEIICQSRSMREVLTQTAQVARTDSSVLITGESGTGKELIASGIHKCSARAKGPFLAINCAAIPSQLLESELFGYERGAFTGASSAKPGKFELANNGTLFLDEIGDMPLETQAKILRTLETGEISRLGSTSTRHCDVRIISATNADLPKKVEEKTFREDLFHRLNVFPLALPPLRQRKEDIPALVDHFRKKLGHESPCPPEMLQIFLAQDWPGNVRELKNHVERSLVLEDAQRLTPRHEEHVPNSPVQESTAPRAEQASELEHNDLDSSLAAIECKMICAALKRTEGVQNSAAELLGIKPRSLWHRIKKYEIDVNKYKIAQHH</sequence>
<dbReference type="GO" id="GO:0043565">
    <property type="term" value="F:sequence-specific DNA binding"/>
    <property type="evidence" value="ECO:0007669"/>
    <property type="project" value="InterPro"/>
</dbReference>
<keyword evidence="7" id="KW-0472">Membrane</keyword>
<dbReference type="InterPro" id="IPR003593">
    <property type="entry name" value="AAA+_ATPase"/>
</dbReference>
<dbReference type="Pfam" id="PF25601">
    <property type="entry name" value="AAA_lid_14"/>
    <property type="match status" value="1"/>
</dbReference>
<gene>
    <name evidence="9" type="ORF">SAMN02745702_00320</name>
</gene>
<dbReference type="GO" id="GO:0005524">
    <property type="term" value="F:ATP binding"/>
    <property type="evidence" value="ECO:0007669"/>
    <property type="project" value="UniProtKB-KW"/>
</dbReference>
<feature type="transmembrane region" description="Helical" evidence="7">
    <location>
        <begin position="12"/>
        <end position="31"/>
    </location>
</feature>
<evidence type="ECO:0000256" key="4">
    <source>
        <dbReference type="ARBA" id="ARBA00023125"/>
    </source>
</evidence>
<dbReference type="InterPro" id="IPR025944">
    <property type="entry name" value="Sigma_54_int_dom_CS"/>
</dbReference>
<dbReference type="InterPro" id="IPR025943">
    <property type="entry name" value="Sigma_54_int_dom_ATP-bd_2"/>
</dbReference>
<dbReference type="PANTHER" id="PTHR32071:SF57">
    <property type="entry name" value="C4-DICARBOXYLATE TRANSPORT TRANSCRIPTIONAL REGULATORY PROTEIN DCTD"/>
    <property type="match status" value="1"/>
</dbReference>
<evidence type="ECO:0000256" key="6">
    <source>
        <dbReference type="SAM" id="MobiDB-lite"/>
    </source>
</evidence>
<proteinExistence type="predicted"/>
<organism evidence="9 10">
    <name type="scientific">Desulfobaculum bizertense DSM 18034</name>
    <dbReference type="NCBI Taxonomy" id="1121442"/>
    <lineage>
        <taxon>Bacteria</taxon>
        <taxon>Pseudomonadati</taxon>
        <taxon>Thermodesulfobacteriota</taxon>
        <taxon>Desulfovibrionia</taxon>
        <taxon>Desulfovibrionales</taxon>
        <taxon>Desulfovibrionaceae</taxon>
        <taxon>Desulfobaculum</taxon>
    </lineage>
</organism>
<evidence type="ECO:0000256" key="1">
    <source>
        <dbReference type="ARBA" id="ARBA00022741"/>
    </source>
</evidence>
<evidence type="ECO:0000313" key="9">
    <source>
        <dbReference type="EMBL" id="SKA64376.1"/>
    </source>
</evidence>
<dbReference type="Pfam" id="PF02954">
    <property type="entry name" value="HTH_8"/>
    <property type="match status" value="1"/>
</dbReference>
<dbReference type="PANTHER" id="PTHR32071">
    <property type="entry name" value="TRANSCRIPTIONAL REGULATORY PROTEIN"/>
    <property type="match status" value="1"/>
</dbReference>
<dbReference type="PROSITE" id="PS00676">
    <property type="entry name" value="SIGMA54_INTERACT_2"/>
    <property type="match status" value="1"/>
</dbReference>
<evidence type="ECO:0000256" key="5">
    <source>
        <dbReference type="ARBA" id="ARBA00023163"/>
    </source>
</evidence>
<dbReference type="PROSITE" id="PS00688">
    <property type="entry name" value="SIGMA54_INTERACT_3"/>
    <property type="match status" value="1"/>
</dbReference>
<keyword evidence="7" id="KW-0812">Transmembrane</keyword>
<dbReference type="Gene3D" id="3.40.50.300">
    <property type="entry name" value="P-loop containing nucleotide triphosphate hydrolases"/>
    <property type="match status" value="1"/>
</dbReference>
<feature type="region of interest" description="Disordered" evidence="6">
    <location>
        <begin position="353"/>
        <end position="384"/>
    </location>
</feature>
<dbReference type="InterPro" id="IPR009057">
    <property type="entry name" value="Homeodomain-like_sf"/>
</dbReference>
<keyword evidence="2" id="KW-0067">ATP-binding</keyword>
<dbReference type="Pfam" id="PF00158">
    <property type="entry name" value="Sigma54_activat"/>
    <property type="match status" value="1"/>
</dbReference>
<dbReference type="FunFam" id="3.40.50.300:FF:000006">
    <property type="entry name" value="DNA-binding transcriptional regulator NtrC"/>
    <property type="match status" value="1"/>
</dbReference>
<dbReference type="PROSITE" id="PS50045">
    <property type="entry name" value="SIGMA54_INTERACT_4"/>
    <property type="match status" value="1"/>
</dbReference>
<dbReference type="EMBL" id="FUYA01000001">
    <property type="protein sequence ID" value="SKA64376.1"/>
    <property type="molecule type" value="Genomic_DNA"/>
</dbReference>
<keyword evidence="4" id="KW-0238">DNA-binding</keyword>